<sequence length="288" mass="31806">DSLHHLSSSMRVCSNFHLVFIVLAAVEAGVSFHNSEVLQAVDFGTSNDISFSCEDGCTVFVDRKDDSLQIIQNDVTFIASFTDIFGSNPDSLEGFTLPPGKNYKLRNEDGKSKANFVFYAVRGNLTAEDYSVSVAAPQGTDSMLIPLYMPIRNRYATVLSSFSSIELSSFKGSYPHGFPKIHTAGFDTVDIDDCPPVFQGRSQSSVENSSLVIVAPILTIDFGSEGSHSVLVNNRQSVFSSKFSWPSRTATEKFQAVRIRYMCPTRRLCTCLRATFHVRMSMEHTTPS</sequence>
<keyword evidence="1" id="KW-0732">Signal</keyword>
<dbReference type="AlphaFoldDB" id="A0AAN4ZSP6"/>
<gene>
    <name evidence="2" type="ORF">PMAYCL1PPCAC_14621</name>
</gene>
<dbReference type="EMBL" id="BTRK01000003">
    <property type="protein sequence ID" value="GMR44426.1"/>
    <property type="molecule type" value="Genomic_DNA"/>
</dbReference>
<organism evidence="2 3">
    <name type="scientific">Pristionchus mayeri</name>
    <dbReference type="NCBI Taxonomy" id="1317129"/>
    <lineage>
        <taxon>Eukaryota</taxon>
        <taxon>Metazoa</taxon>
        <taxon>Ecdysozoa</taxon>
        <taxon>Nematoda</taxon>
        <taxon>Chromadorea</taxon>
        <taxon>Rhabditida</taxon>
        <taxon>Rhabditina</taxon>
        <taxon>Diplogasteromorpha</taxon>
        <taxon>Diplogasteroidea</taxon>
        <taxon>Neodiplogasteridae</taxon>
        <taxon>Pristionchus</taxon>
    </lineage>
</organism>
<name>A0AAN4ZSP6_9BILA</name>
<comment type="caution">
    <text evidence="2">The sequence shown here is derived from an EMBL/GenBank/DDBJ whole genome shotgun (WGS) entry which is preliminary data.</text>
</comment>
<protein>
    <submittedName>
        <fullName evidence="2">Uncharacterized protein</fullName>
    </submittedName>
</protein>
<dbReference type="Proteomes" id="UP001328107">
    <property type="component" value="Unassembled WGS sequence"/>
</dbReference>
<reference evidence="3" key="1">
    <citation type="submission" date="2022-10" db="EMBL/GenBank/DDBJ databases">
        <title>Genome assembly of Pristionchus species.</title>
        <authorList>
            <person name="Yoshida K."/>
            <person name="Sommer R.J."/>
        </authorList>
    </citation>
    <scope>NUCLEOTIDE SEQUENCE [LARGE SCALE GENOMIC DNA]</scope>
    <source>
        <strain evidence="3">RS5460</strain>
    </source>
</reference>
<feature type="signal peptide" evidence="1">
    <location>
        <begin position="1"/>
        <end position="28"/>
    </location>
</feature>
<proteinExistence type="predicted"/>
<keyword evidence="3" id="KW-1185">Reference proteome</keyword>
<evidence type="ECO:0000313" key="3">
    <source>
        <dbReference type="Proteomes" id="UP001328107"/>
    </source>
</evidence>
<evidence type="ECO:0000313" key="2">
    <source>
        <dbReference type="EMBL" id="GMR44426.1"/>
    </source>
</evidence>
<feature type="non-terminal residue" evidence="2">
    <location>
        <position position="1"/>
    </location>
</feature>
<accession>A0AAN4ZSP6</accession>
<evidence type="ECO:0000256" key="1">
    <source>
        <dbReference type="SAM" id="SignalP"/>
    </source>
</evidence>
<feature type="chain" id="PRO_5042944722" evidence="1">
    <location>
        <begin position="29"/>
        <end position="288"/>
    </location>
</feature>